<name>A0A0N4YC02_NIPBR</name>
<dbReference type="GO" id="GO:0050650">
    <property type="term" value="P:chondroitin sulfate proteoglycan biosynthetic process"/>
    <property type="evidence" value="ECO:0007669"/>
    <property type="project" value="InterPro"/>
</dbReference>
<reference evidence="1 2" key="2">
    <citation type="submission" date="2018-11" db="EMBL/GenBank/DDBJ databases">
        <authorList>
            <consortium name="Pathogen Informatics"/>
        </authorList>
    </citation>
    <scope>NUCLEOTIDE SEQUENCE [LARGE SCALE GENOMIC DNA]</scope>
</reference>
<dbReference type="EMBL" id="UYSL01021225">
    <property type="protein sequence ID" value="VDL77632.1"/>
    <property type="molecule type" value="Genomic_DNA"/>
</dbReference>
<dbReference type="AlphaFoldDB" id="A0A0N4YC02"/>
<dbReference type="GO" id="GO:0016020">
    <property type="term" value="C:membrane"/>
    <property type="evidence" value="ECO:0007669"/>
    <property type="project" value="InterPro"/>
</dbReference>
<dbReference type="PANTHER" id="PTHR22900:SF13">
    <property type="entry name" value="CARBOHYDRATE SULFOTRANSFERASE-RELATED"/>
    <property type="match status" value="1"/>
</dbReference>
<dbReference type="GO" id="GO:1902884">
    <property type="term" value="P:positive regulation of response to oxidative stress"/>
    <property type="evidence" value="ECO:0007669"/>
    <property type="project" value="InterPro"/>
</dbReference>
<dbReference type="InterPro" id="IPR007669">
    <property type="entry name" value="Chst-1-like"/>
</dbReference>
<evidence type="ECO:0000313" key="2">
    <source>
        <dbReference type="Proteomes" id="UP000271162"/>
    </source>
</evidence>
<sequence>MLTAIFCYLFDEERFLEHNRTFSSEAYHRRFCAGRNEYDTLTKIEQNFKVNLTDWKMLAVVRDPLERFVSGFADKCLIIVIVQNLKCFMERQYARMMKKASTPSLPANFDDDHFFPQNWRCEFNTRLRDFEIIRFDTERTAGFLTELVAAFNESKVPSDELSFIKASVDEKRTPHSTKDSKEHTLARQQILSNEQLLDLLIKMYFYDFVLFGFPFPGFGKTIE</sequence>
<dbReference type="InterPro" id="IPR005331">
    <property type="entry name" value="Sulfotransferase"/>
</dbReference>
<dbReference type="Pfam" id="PF03567">
    <property type="entry name" value="Sulfotransfer_2"/>
    <property type="match status" value="1"/>
</dbReference>
<gene>
    <name evidence="1" type="ORF">NBR_LOCUS14043</name>
</gene>
<keyword evidence="2" id="KW-1185">Reference proteome</keyword>
<proteinExistence type="predicted"/>
<dbReference type="OMA" id="MERQYAR"/>
<dbReference type="WBParaSite" id="NBR_0001404201-mRNA-1">
    <property type="protein sequence ID" value="NBR_0001404201-mRNA-1"/>
    <property type="gene ID" value="NBR_0001404201"/>
</dbReference>
<evidence type="ECO:0000313" key="3">
    <source>
        <dbReference type="WBParaSite" id="NBR_0001404201-mRNA-1"/>
    </source>
</evidence>
<dbReference type="PANTHER" id="PTHR22900">
    <property type="entry name" value="PROTEIN CBG14245-RELATED"/>
    <property type="match status" value="1"/>
</dbReference>
<dbReference type="GO" id="GO:0047756">
    <property type="term" value="F:chondroitin 4-sulfotransferase activity"/>
    <property type="evidence" value="ECO:0007669"/>
    <property type="project" value="InterPro"/>
</dbReference>
<protein>
    <submittedName>
        <fullName evidence="3">Sulfotransfer_1 domain-containing protein</fullName>
    </submittedName>
</protein>
<evidence type="ECO:0000313" key="1">
    <source>
        <dbReference type="EMBL" id="VDL77632.1"/>
    </source>
</evidence>
<dbReference type="Proteomes" id="UP000271162">
    <property type="component" value="Unassembled WGS sequence"/>
</dbReference>
<reference evidence="3" key="1">
    <citation type="submission" date="2017-02" db="UniProtKB">
        <authorList>
            <consortium name="WormBaseParasite"/>
        </authorList>
    </citation>
    <scope>IDENTIFICATION</scope>
</reference>
<accession>A0A0N4YC02</accession>
<organism evidence="3">
    <name type="scientific">Nippostrongylus brasiliensis</name>
    <name type="common">Rat hookworm</name>
    <dbReference type="NCBI Taxonomy" id="27835"/>
    <lineage>
        <taxon>Eukaryota</taxon>
        <taxon>Metazoa</taxon>
        <taxon>Ecdysozoa</taxon>
        <taxon>Nematoda</taxon>
        <taxon>Chromadorea</taxon>
        <taxon>Rhabditida</taxon>
        <taxon>Rhabditina</taxon>
        <taxon>Rhabditomorpha</taxon>
        <taxon>Strongyloidea</taxon>
        <taxon>Heligmosomidae</taxon>
        <taxon>Nippostrongylus</taxon>
    </lineage>
</organism>